<evidence type="ECO:0000313" key="8">
    <source>
        <dbReference type="EMBL" id="MDT7041139.1"/>
    </source>
</evidence>
<dbReference type="SUPFAM" id="SSF50494">
    <property type="entry name" value="Trypsin-like serine proteases"/>
    <property type="match status" value="1"/>
</dbReference>
<sequence>MQTPQIRDLWCWCLSGILLALIPNPSQVQAASDSLLSQTRGLQFLEDIQNAISSLAENVTPTVVNVSPIRSFGQTKNLPRQPRPNTPGSGSGVIIHEDGYIVTNNHVVGAGFEAEIRLSDRTTLMAEVVGRDPDTDLALLRVQVDRKLAAAKFGDSNQVKVGQWVLAVGNPFGLDRTVTLGVVSGIGRENMNLSRYENFIQTDASINPGNSGGPLFNLRGEVIGINTAIINFAQGIGFAIPSNMADRIVSQLKSGGKVVRGWLGVGIQPLTPELSAKFGVKDGKGILVNEVFEGNPAEIAGIKPGDIITQVGKETLESPNQLSRVVAAFGPGDEVQVQIVRDGQAMTLPVLLGIKKEKPIMTSLPPMQNGIDLGIDVSPITDDLADHFKIKDQEGILVTKVGRQSIAYSEGLREGDVIKEVNRAEVPTLSHFRDALENVRPGETVLLRILREGRAFFVVLKPES</sequence>
<keyword evidence="2 6" id="KW-0732">Signal</keyword>
<dbReference type="PROSITE" id="PS50106">
    <property type="entry name" value="PDZ"/>
    <property type="match status" value="2"/>
</dbReference>
<dbReference type="RefSeq" id="WP_313831497.1">
    <property type="nucleotide sequence ID" value="NZ_JAQOUE010000001.1"/>
</dbReference>
<feature type="signal peptide" evidence="6">
    <location>
        <begin position="1"/>
        <end position="30"/>
    </location>
</feature>
<dbReference type="PANTHER" id="PTHR43343:SF3">
    <property type="entry name" value="PROTEASE DO-LIKE 8, CHLOROPLASTIC"/>
    <property type="match status" value="1"/>
</dbReference>
<evidence type="ECO:0000313" key="9">
    <source>
        <dbReference type="Proteomes" id="UP001250932"/>
    </source>
</evidence>
<evidence type="ECO:0000259" key="7">
    <source>
        <dbReference type="PROSITE" id="PS50106"/>
    </source>
</evidence>
<dbReference type="Proteomes" id="UP001250932">
    <property type="component" value="Unassembled WGS sequence"/>
</dbReference>
<gene>
    <name evidence="8" type="ORF">PPG34_02175</name>
</gene>
<dbReference type="GO" id="GO:0016787">
    <property type="term" value="F:hydrolase activity"/>
    <property type="evidence" value="ECO:0007669"/>
    <property type="project" value="UniProtKB-KW"/>
</dbReference>
<evidence type="ECO:0000256" key="3">
    <source>
        <dbReference type="ARBA" id="ARBA00022737"/>
    </source>
</evidence>
<feature type="domain" description="PDZ" evidence="7">
    <location>
        <begin position="248"/>
        <end position="343"/>
    </location>
</feature>
<evidence type="ECO:0000256" key="4">
    <source>
        <dbReference type="ARBA" id="ARBA00022801"/>
    </source>
</evidence>
<dbReference type="CDD" id="cd10839">
    <property type="entry name" value="cpPDZ1_DegP-like"/>
    <property type="match status" value="1"/>
</dbReference>
<keyword evidence="4 8" id="KW-0378">Hydrolase</keyword>
<protein>
    <submittedName>
        <fullName evidence="8">Do family serine endopeptidase</fullName>
        <ecNumber evidence="8">3.4.21.107</ecNumber>
    </submittedName>
</protein>
<dbReference type="Pfam" id="PF13180">
    <property type="entry name" value="PDZ_2"/>
    <property type="match status" value="2"/>
</dbReference>
<dbReference type="NCBIfam" id="TIGR02037">
    <property type="entry name" value="degP_htrA_DO"/>
    <property type="match status" value="1"/>
</dbReference>
<dbReference type="EMBL" id="JAQOUE010000001">
    <property type="protein sequence ID" value="MDT7041139.1"/>
    <property type="molecule type" value="Genomic_DNA"/>
</dbReference>
<keyword evidence="5" id="KW-0720">Serine protease</keyword>
<dbReference type="Gene3D" id="2.30.42.10">
    <property type="match status" value="2"/>
</dbReference>
<dbReference type="EC" id="3.4.21.107" evidence="8"/>
<accession>A0ABU3K442</accession>
<proteinExistence type="predicted"/>
<dbReference type="PRINTS" id="PR00834">
    <property type="entry name" value="PROTEASES2C"/>
</dbReference>
<evidence type="ECO:0000256" key="1">
    <source>
        <dbReference type="ARBA" id="ARBA00022670"/>
    </source>
</evidence>
<feature type="chain" id="PRO_5045725240" evidence="6">
    <location>
        <begin position="31"/>
        <end position="464"/>
    </location>
</feature>
<dbReference type="PANTHER" id="PTHR43343">
    <property type="entry name" value="PEPTIDASE S12"/>
    <property type="match status" value="1"/>
</dbReference>
<dbReference type="SMART" id="SM00228">
    <property type="entry name" value="PDZ"/>
    <property type="match status" value="2"/>
</dbReference>
<dbReference type="InterPro" id="IPR009003">
    <property type="entry name" value="Peptidase_S1_PA"/>
</dbReference>
<comment type="caution">
    <text evidence="8">The sequence shown here is derived from an EMBL/GenBank/DDBJ whole genome shotgun (WGS) entry which is preliminary data.</text>
</comment>
<reference evidence="8 9" key="1">
    <citation type="journal article" date="2023" name="ISME J.">
        <title>Cultivation and genomic characterization of novel and ubiquitous marine nitrite-oxidizing bacteria from the Nitrospirales.</title>
        <authorList>
            <person name="Mueller A.J."/>
            <person name="Daebeler A."/>
            <person name="Herbold C.W."/>
            <person name="Kirkegaard R.H."/>
            <person name="Daims H."/>
        </authorList>
    </citation>
    <scope>NUCLEOTIDE SEQUENCE [LARGE SCALE GENOMIC DNA]</scope>
    <source>
        <strain evidence="8 9">EB</strain>
    </source>
</reference>
<dbReference type="Gene3D" id="2.40.10.120">
    <property type="match status" value="1"/>
</dbReference>
<keyword evidence="9" id="KW-1185">Reference proteome</keyword>
<evidence type="ECO:0000256" key="6">
    <source>
        <dbReference type="SAM" id="SignalP"/>
    </source>
</evidence>
<organism evidence="8 9">
    <name type="scientific">Candidatus Nitronereus thalassa</name>
    <dbReference type="NCBI Taxonomy" id="3020898"/>
    <lineage>
        <taxon>Bacteria</taxon>
        <taxon>Pseudomonadati</taxon>
        <taxon>Nitrospirota</taxon>
        <taxon>Nitrospiria</taxon>
        <taxon>Nitrospirales</taxon>
        <taxon>Nitrospiraceae</taxon>
        <taxon>Candidatus Nitronereus</taxon>
    </lineage>
</organism>
<dbReference type="Pfam" id="PF13365">
    <property type="entry name" value="Trypsin_2"/>
    <property type="match status" value="1"/>
</dbReference>
<feature type="domain" description="PDZ" evidence="7">
    <location>
        <begin position="361"/>
        <end position="453"/>
    </location>
</feature>
<dbReference type="InterPro" id="IPR051201">
    <property type="entry name" value="Chloro_Bact_Ser_Proteases"/>
</dbReference>
<dbReference type="InterPro" id="IPR001478">
    <property type="entry name" value="PDZ"/>
</dbReference>
<dbReference type="InterPro" id="IPR001940">
    <property type="entry name" value="Peptidase_S1C"/>
</dbReference>
<keyword evidence="1" id="KW-0645">Protease</keyword>
<dbReference type="SUPFAM" id="SSF50156">
    <property type="entry name" value="PDZ domain-like"/>
    <property type="match status" value="2"/>
</dbReference>
<evidence type="ECO:0000256" key="5">
    <source>
        <dbReference type="ARBA" id="ARBA00022825"/>
    </source>
</evidence>
<name>A0ABU3K442_9BACT</name>
<evidence type="ECO:0000256" key="2">
    <source>
        <dbReference type="ARBA" id="ARBA00022729"/>
    </source>
</evidence>
<dbReference type="InterPro" id="IPR036034">
    <property type="entry name" value="PDZ_sf"/>
</dbReference>
<dbReference type="InterPro" id="IPR011782">
    <property type="entry name" value="Pept_S1C_Do"/>
</dbReference>
<keyword evidence="3" id="KW-0677">Repeat</keyword>